<accession>A0A7R9G239</accession>
<feature type="region of interest" description="Disordered" evidence="1">
    <location>
        <begin position="110"/>
        <end position="175"/>
    </location>
</feature>
<sequence>MESFIHIQVIVIRLDGSIPVKYGLRLNVDEKYSSLKNALSPLCGKSPQLLKLAEVAAAQIKCVPSDDQKVKTLVGGFLYAYELPETGLGEEERLSLGSMRSQREAQTFTAIQRASHPRNSQQTGNVNTWKTLVGNDSGLNDTQPSSGKKTNDVDHGPPLSQCQTGSVETSPPSATIMPNLAHATLVDEMTSSGQFRQSSGNSSASSSSIAGLSDLDNSSTPHGFIVALHRKMIRQDVYFMSSQKTKPSLFGLPVIVPCNDSTTHQDLYQSIWVQVTRLVSPLPPSESAAPNHAQDCRPMYLSSALTQAAPTTLFTAWTTPHFMFSKPSVMRVLNTVVPRSKIVLTLSLPTITLPPTVTHVAGTITTPPTTTHAVGTSTLPPRLGTSSGYTVTHVAGTSFCSTATNEGTDTHHLCIGWADEPWDNKEQGYCCTTCVESPVEIHYCPGLTCNGKDGREIICEVS</sequence>
<feature type="compositionally biased region" description="Polar residues" evidence="1">
    <location>
        <begin position="137"/>
        <end position="148"/>
    </location>
</feature>
<feature type="compositionally biased region" description="Low complexity" evidence="1">
    <location>
        <begin position="198"/>
        <end position="214"/>
    </location>
</feature>
<gene>
    <name evidence="2" type="ORF">TSIB3V08_LOCUS8225</name>
</gene>
<feature type="compositionally biased region" description="Polar residues" evidence="1">
    <location>
        <begin position="110"/>
        <end position="130"/>
    </location>
</feature>
<feature type="region of interest" description="Disordered" evidence="1">
    <location>
        <begin position="190"/>
        <end position="214"/>
    </location>
</feature>
<dbReference type="AlphaFoldDB" id="A0A7R9G239"/>
<name>A0A7R9G239_TIMSH</name>
<protein>
    <submittedName>
        <fullName evidence="2">Uncharacterized protein</fullName>
    </submittedName>
</protein>
<feature type="compositionally biased region" description="Polar residues" evidence="1">
    <location>
        <begin position="160"/>
        <end position="173"/>
    </location>
</feature>
<reference evidence="2" key="1">
    <citation type="submission" date="2020-11" db="EMBL/GenBank/DDBJ databases">
        <authorList>
            <person name="Tran Van P."/>
        </authorList>
    </citation>
    <scope>NUCLEOTIDE SEQUENCE</scope>
</reference>
<evidence type="ECO:0000313" key="2">
    <source>
        <dbReference type="EMBL" id="CAD7264163.1"/>
    </source>
</evidence>
<organism evidence="2">
    <name type="scientific">Timema shepardi</name>
    <name type="common">Walking stick</name>
    <dbReference type="NCBI Taxonomy" id="629360"/>
    <lineage>
        <taxon>Eukaryota</taxon>
        <taxon>Metazoa</taxon>
        <taxon>Ecdysozoa</taxon>
        <taxon>Arthropoda</taxon>
        <taxon>Hexapoda</taxon>
        <taxon>Insecta</taxon>
        <taxon>Pterygota</taxon>
        <taxon>Neoptera</taxon>
        <taxon>Polyneoptera</taxon>
        <taxon>Phasmatodea</taxon>
        <taxon>Timematodea</taxon>
        <taxon>Timematoidea</taxon>
        <taxon>Timematidae</taxon>
        <taxon>Timema</taxon>
    </lineage>
</organism>
<dbReference type="EMBL" id="OC004156">
    <property type="protein sequence ID" value="CAD7264163.1"/>
    <property type="molecule type" value="Genomic_DNA"/>
</dbReference>
<proteinExistence type="predicted"/>
<evidence type="ECO:0000256" key="1">
    <source>
        <dbReference type="SAM" id="MobiDB-lite"/>
    </source>
</evidence>